<name>A0A1Y1V7K2_9FUNG</name>
<evidence type="ECO:0000313" key="2">
    <source>
        <dbReference type="Proteomes" id="UP000193719"/>
    </source>
</evidence>
<feature type="non-terminal residue" evidence="1">
    <location>
        <position position="124"/>
    </location>
</feature>
<dbReference type="Proteomes" id="UP000193719">
    <property type="component" value="Unassembled WGS sequence"/>
</dbReference>
<dbReference type="AlphaFoldDB" id="A0A1Y1V7K2"/>
<protein>
    <submittedName>
        <fullName evidence="1">Uncharacterized protein</fullName>
    </submittedName>
</protein>
<sequence>MSGNIQILKQINVYDPKDLNKGYVLYVNEKDPLNTNTIGNSSVPFISYGDANFSDIHLNPPINDSKLINERIYNAEVITDNRNYVNYILNPLPNYNELGNDIIIETSTQSLSQNATLEVIDKSI</sequence>
<gene>
    <name evidence="1" type="ORF">BCR36DRAFT_584225</name>
</gene>
<organism evidence="1 2">
    <name type="scientific">Piromyces finnis</name>
    <dbReference type="NCBI Taxonomy" id="1754191"/>
    <lineage>
        <taxon>Eukaryota</taxon>
        <taxon>Fungi</taxon>
        <taxon>Fungi incertae sedis</taxon>
        <taxon>Chytridiomycota</taxon>
        <taxon>Chytridiomycota incertae sedis</taxon>
        <taxon>Neocallimastigomycetes</taxon>
        <taxon>Neocallimastigales</taxon>
        <taxon>Neocallimastigaceae</taxon>
        <taxon>Piromyces</taxon>
    </lineage>
</organism>
<evidence type="ECO:0000313" key="1">
    <source>
        <dbReference type="EMBL" id="ORX48658.1"/>
    </source>
</evidence>
<keyword evidence="2" id="KW-1185">Reference proteome</keyword>
<comment type="caution">
    <text evidence="1">The sequence shown here is derived from an EMBL/GenBank/DDBJ whole genome shotgun (WGS) entry which is preliminary data.</text>
</comment>
<dbReference type="EMBL" id="MCFH01000026">
    <property type="protein sequence ID" value="ORX48658.1"/>
    <property type="molecule type" value="Genomic_DNA"/>
</dbReference>
<proteinExistence type="predicted"/>
<reference evidence="1 2" key="1">
    <citation type="submission" date="2016-08" db="EMBL/GenBank/DDBJ databases">
        <title>Genomes of anaerobic fungi encode conserved fungal cellulosomes for biomass hydrolysis.</title>
        <authorList>
            <consortium name="DOE Joint Genome Institute"/>
            <person name="Haitjema C.H."/>
            <person name="Gilmore S.P."/>
            <person name="Henske J.K."/>
            <person name="Solomon K.V."/>
            <person name="De Groot R."/>
            <person name="Kuo A."/>
            <person name="Mondo S.J."/>
            <person name="Salamov A.A."/>
            <person name="Labutti K."/>
            <person name="Zhao Z."/>
            <person name="Chiniquy J."/>
            <person name="Barry K."/>
            <person name="Brewer H.M."/>
            <person name="Purvine S.O."/>
            <person name="Wright A.T."/>
            <person name="Boxma B."/>
            <person name="Van Alen T."/>
            <person name="Hackstein J.H."/>
            <person name="Baker S.E."/>
            <person name="Grigoriev I.V."/>
            <person name="O'Malley M.A."/>
        </authorList>
    </citation>
    <scope>NUCLEOTIDE SEQUENCE [LARGE SCALE GENOMIC DNA]</scope>
    <source>
        <strain evidence="2">finn</strain>
    </source>
</reference>
<dbReference type="OrthoDB" id="10652674at2759"/>
<accession>A0A1Y1V7K2</accession>
<reference evidence="1 2" key="2">
    <citation type="submission" date="2016-08" db="EMBL/GenBank/DDBJ databases">
        <title>Pervasive Adenine N6-methylation of Active Genes in Fungi.</title>
        <authorList>
            <consortium name="DOE Joint Genome Institute"/>
            <person name="Mondo S.J."/>
            <person name="Dannebaum R.O."/>
            <person name="Kuo R.C."/>
            <person name="Labutti K."/>
            <person name="Haridas S."/>
            <person name="Kuo A."/>
            <person name="Salamov A."/>
            <person name="Ahrendt S.R."/>
            <person name="Lipzen A."/>
            <person name="Sullivan W."/>
            <person name="Andreopoulos W.B."/>
            <person name="Clum A."/>
            <person name="Lindquist E."/>
            <person name="Daum C."/>
            <person name="Ramamoorthy G.K."/>
            <person name="Gryganskyi A."/>
            <person name="Culley D."/>
            <person name="Magnuson J.K."/>
            <person name="James T.Y."/>
            <person name="O'Malley M.A."/>
            <person name="Stajich J.E."/>
            <person name="Spatafora J.W."/>
            <person name="Visel A."/>
            <person name="Grigoriev I.V."/>
        </authorList>
    </citation>
    <scope>NUCLEOTIDE SEQUENCE [LARGE SCALE GENOMIC DNA]</scope>
    <source>
        <strain evidence="2">finn</strain>
    </source>
</reference>